<dbReference type="Proteomes" id="UP001221208">
    <property type="component" value="Unassembled WGS sequence"/>
</dbReference>
<protein>
    <submittedName>
        <fullName evidence="4">DUF971 domain-containing protein</fullName>
    </submittedName>
</protein>
<comment type="caution">
    <text evidence="4">The sequence shown here is derived from an EMBL/GenBank/DDBJ whole genome shotgun (WGS) entry which is preliminary data.</text>
</comment>
<evidence type="ECO:0000259" key="3">
    <source>
        <dbReference type="Pfam" id="PF06155"/>
    </source>
</evidence>
<organism evidence="4 5">
    <name type="scientific">Janthinobacterium fluminis</name>
    <dbReference type="NCBI Taxonomy" id="2987524"/>
    <lineage>
        <taxon>Bacteria</taxon>
        <taxon>Pseudomonadati</taxon>
        <taxon>Pseudomonadota</taxon>
        <taxon>Betaproteobacteria</taxon>
        <taxon>Burkholderiales</taxon>
        <taxon>Oxalobacteraceae</taxon>
        <taxon>Janthinobacterium</taxon>
    </lineage>
</organism>
<evidence type="ECO:0000313" key="5">
    <source>
        <dbReference type="Proteomes" id="UP001221208"/>
    </source>
</evidence>
<keyword evidence="2" id="KW-0408">Iron</keyword>
<evidence type="ECO:0000256" key="2">
    <source>
        <dbReference type="ARBA" id="ARBA00023004"/>
    </source>
</evidence>
<dbReference type="Gene3D" id="3.30.2020.30">
    <property type="match status" value="1"/>
</dbReference>
<evidence type="ECO:0000313" key="4">
    <source>
        <dbReference type="EMBL" id="MDC8760218.1"/>
    </source>
</evidence>
<dbReference type="PANTHER" id="PTHR35303:SF5">
    <property type="entry name" value="OS02G0197800 PROTEIN"/>
    <property type="match status" value="1"/>
</dbReference>
<gene>
    <name evidence="4" type="ORF">OIK44_21745</name>
</gene>
<sequence length="148" mass="15706">MTVSRTSAPTPQATGLTVHSKSRVLEVSFDDGASFSLPFELLRVYSPSAEVRGHGQGQEVLQLGKRDVALTGLEPVGNYAVQPSFSDGHNTGLYSWDYLYKLGAQQAALWQNYLERLHAAGFAGDSGRDAGAALPAAPAKGHGCGHQH</sequence>
<dbReference type="EMBL" id="JAQQXR010000011">
    <property type="protein sequence ID" value="MDC8760218.1"/>
    <property type="molecule type" value="Genomic_DNA"/>
</dbReference>
<dbReference type="InterPro" id="IPR010376">
    <property type="entry name" value="GBBH-like_N"/>
</dbReference>
<keyword evidence="5" id="KW-1185">Reference proteome</keyword>
<dbReference type="RefSeq" id="WP_273673872.1">
    <property type="nucleotide sequence ID" value="NZ_JAQQXR010000011.1"/>
</dbReference>
<name>A0ABT5K5F9_9BURK</name>
<proteinExistence type="predicted"/>
<reference evidence="4 5" key="1">
    <citation type="submission" date="2022-10" db="EMBL/GenBank/DDBJ databases">
        <title>Janthinobacterium sp. hw3 Genome sequencing.</title>
        <authorList>
            <person name="Park S."/>
        </authorList>
    </citation>
    <scope>NUCLEOTIDE SEQUENCE [LARGE SCALE GENOMIC DNA]</scope>
    <source>
        <strain evidence="5">hw3</strain>
    </source>
</reference>
<feature type="domain" description="Gamma-butyrobetaine hydroxylase-like N-terminal" evidence="3">
    <location>
        <begin position="17"/>
        <end position="100"/>
    </location>
</feature>
<keyword evidence="1" id="KW-0479">Metal-binding</keyword>
<evidence type="ECO:0000256" key="1">
    <source>
        <dbReference type="ARBA" id="ARBA00022723"/>
    </source>
</evidence>
<dbReference type="PANTHER" id="PTHR35303">
    <property type="entry name" value="OS02G0197800 PROTEIN"/>
    <property type="match status" value="1"/>
</dbReference>
<dbReference type="InterPro" id="IPR038492">
    <property type="entry name" value="GBBH-like_N_sf"/>
</dbReference>
<dbReference type="Pfam" id="PF06155">
    <property type="entry name" value="GBBH-like_N"/>
    <property type="match status" value="1"/>
</dbReference>
<accession>A0ABT5K5F9</accession>